<dbReference type="Pfam" id="PF12850">
    <property type="entry name" value="Metallophos_2"/>
    <property type="match status" value="1"/>
</dbReference>
<dbReference type="OrthoDB" id="9785951at2"/>
<dbReference type="InterPro" id="IPR029052">
    <property type="entry name" value="Metallo-depent_PP-like"/>
</dbReference>
<dbReference type="InterPro" id="IPR000979">
    <property type="entry name" value="Phosphodiesterase_MJ0936/Vps29"/>
</dbReference>
<dbReference type="RefSeq" id="WP_101442564.1">
    <property type="nucleotide sequence ID" value="NZ_PJMU01000001.1"/>
</dbReference>
<keyword evidence="5" id="KW-1185">Reference proteome</keyword>
<dbReference type="EC" id="3.1.4.-" evidence="2"/>
<protein>
    <recommendedName>
        <fullName evidence="2">Phosphoesterase</fullName>
        <ecNumber evidence="2">3.1.4.-</ecNumber>
    </recommendedName>
</protein>
<sequence>MKIGLLSDTHDYVDDQILRLLEGRDEIWHAGDFGTARVAERLGEVAPLRGVYGNIDGQDIRLLYPKVLRFVANGLDVLMTHIGGYPGKYHPDIRQEIKTNPPGLFITGHSHILKIMPDKSLNNLLHLNPGAAGKHGFHQVRTMMRFSIEAGQIRDLQVIELGKRA</sequence>
<dbReference type="AlphaFoldDB" id="A0A2N3V109"/>
<keyword evidence="2" id="KW-0479">Metal-binding</keyword>
<reference evidence="4 5" key="1">
    <citation type="submission" date="2017-12" db="EMBL/GenBank/DDBJ databases">
        <title>Genomic Encyclopedia of Type Strains, Phase III (KMG-III): the genomes of soil and plant-associated and newly described type strains.</title>
        <authorList>
            <person name="Whitman W."/>
        </authorList>
    </citation>
    <scope>NUCLEOTIDE SEQUENCE [LARGE SCALE GENOMIC DNA]</scope>
    <source>
        <strain evidence="4 5">LP43</strain>
    </source>
</reference>
<comment type="caution">
    <text evidence="4">The sequence shown here is derived from an EMBL/GenBank/DDBJ whole genome shotgun (WGS) entry which is preliminary data.</text>
</comment>
<dbReference type="SUPFAM" id="SSF56300">
    <property type="entry name" value="Metallo-dependent phosphatases"/>
    <property type="match status" value="1"/>
</dbReference>
<dbReference type="GO" id="GO:0016787">
    <property type="term" value="F:hydrolase activity"/>
    <property type="evidence" value="ECO:0007669"/>
    <property type="project" value="UniProtKB-UniRule"/>
</dbReference>
<dbReference type="InterPro" id="IPR024654">
    <property type="entry name" value="Calcineurin-like_PHP_lpxH"/>
</dbReference>
<dbReference type="GO" id="GO:0046872">
    <property type="term" value="F:metal ion binding"/>
    <property type="evidence" value="ECO:0007669"/>
    <property type="project" value="UniProtKB-KW"/>
</dbReference>
<dbReference type="Proteomes" id="UP000233782">
    <property type="component" value="Unassembled WGS sequence"/>
</dbReference>
<name>A0A2N3V109_9BACT</name>
<accession>A0A2N3V109</accession>
<evidence type="ECO:0000313" key="4">
    <source>
        <dbReference type="EMBL" id="PKV75314.1"/>
    </source>
</evidence>
<evidence type="ECO:0000259" key="3">
    <source>
        <dbReference type="Pfam" id="PF12850"/>
    </source>
</evidence>
<comment type="similarity">
    <text evidence="1 2">Belongs to the metallophosphoesterase superfamily. YfcE family.</text>
</comment>
<evidence type="ECO:0000313" key="5">
    <source>
        <dbReference type="Proteomes" id="UP000233782"/>
    </source>
</evidence>
<feature type="domain" description="Calcineurin-like phosphoesterase" evidence="3">
    <location>
        <begin position="1"/>
        <end position="150"/>
    </location>
</feature>
<dbReference type="Gene3D" id="3.60.21.10">
    <property type="match status" value="1"/>
</dbReference>
<organism evidence="4 5">
    <name type="scientific">Pontibacter ramchanderi</name>
    <dbReference type="NCBI Taxonomy" id="1179743"/>
    <lineage>
        <taxon>Bacteria</taxon>
        <taxon>Pseudomonadati</taxon>
        <taxon>Bacteroidota</taxon>
        <taxon>Cytophagia</taxon>
        <taxon>Cytophagales</taxon>
        <taxon>Hymenobacteraceae</taxon>
        <taxon>Pontibacter</taxon>
    </lineage>
</organism>
<dbReference type="NCBIfam" id="TIGR00040">
    <property type="entry name" value="yfcE"/>
    <property type="match status" value="1"/>
</dbReference>
<evidence type="ECO:0000256" key="2">
    <source>
        <dbReference type="RuleBase" id="RU362039"/>
    </source>
</evidence>
<dbReference type="EMBL" id="PJMU01000001">
    <property type="protein sequence ID" value="PKV75314.1"/>
    <property type="molecule type" value="Genomic_DNA"/>
</dbReference>
<evidence type="ECO:0000256" key="1">
    <source>
        <dbReference type="ARBA" id="ARBA00008950"/>
    </source>
</evidence>
<gene>
    <name evidence="4" type="ORF">BD749_0253</name>
</gene>
<proteinExistence type="inferred from homology"/>
<comment type="cofactor">
    <cofactor evidence="2">
        <name>a divalent metal cation</name>
        <dbReference type="ChEBI" id="CHEBI:60240"/>
    </cofactor>
</comment>